<accession>A0A271IY70</accession>
<dbReference type="PANTHER" id="PTHR13887">
    <property type="entry name" value="GLUTATHIONE S-TRANSFERASE KAPPA"/>
    <property type="match status" value="1"/>
</dbReference>
<evidence type="ECO:0000259" key="1">
    <source>
        <dbReference type="Pfam" id="PF01323"/>
    </source>
</evidence>
<dbReference type="Gene3D" id="3.40.30.10">
    <property type="entry name" value="Glutaredoxin"/>
    <property type="match status" value="1"/>
</dbReference>
<dbReference type="GO" id="GO:0016491">
    <property type="term" value="F:oxidoreductase activity"/>
    <property type="evidence" value="ECO:0007669"/>
    <property type="project" value="InterPro"/>
</dbReference>
<dbReference type="InterPro" id="IPR036249">
    <property type="entry name" value="Thioredoxin-like_sf"/>
</dbReference>
<comment type="caution">
    <text evidence="2">The sequence shown here is derived from an EMBL/GenBank/DDBJ whole genome shotgun (WGS) entry which is preliminary data.</text>
</comment>
<name>A0A271IY70_9BACT</name>
<dbReference type="PANTHER" id="PTHR13887:SF41">
    <property type="entry name" value="THIOREDOXIN SUPERFAMILY PROTEIN"/>
    <property type="match status" value="1"/>
</dbReference>
<gene>
    <name evidence="2" type="ORF">BSZ37_06960</name>
</gene>
<organism evidence="2 3">
    <name type="scientific">Rubrivirga marina</name>
    <dbReference type="NCBI Taxonomy" id="1196024"/>
    <lineage>
        <taxon>Bacteria</taxon>
        <taxon>Pseudomonadati</taxon>
        <taxon>Rhodothermota</taxon>
        <taxon>Rhodothermia</taxon>
        <taxon>Rhodothermales</taxon>
        <taxon>Rubricoccaceae</taxon>
        <taxon>Rubrivirga</taxon>
    </lineage>
</organism>
<sequence>MTLDVFADIACPWCYIGEAHLAEALRQRPGLGIERRWRPFQLQPDLPPQGQPREFFHRKFGGPERTEAAFAHTAQAGEAAGLRFDFSQLAGAPNTTDAHRLILLAGTYDRTWETVDALFEGYFADGRDLNDAGDLVAIAEHAGVPGADARALLDDDRYAADVRRSQTVAQRAGIGGVPLYLFGEQFALSGAQPVEAFVQALDRAAEADVSDTSDA</sequence>
<dbReference type="SUPFAM" id="SSF52833">
    <property type="entry name" value="Thioredoxin-like"/>
    <property type="match status" value="1"/>
</dbReference>
<dbReference type="AlphaFoldDB" id="A0A271IY70"/>
<dbReference type="OrthoDB" id="9799122at2"/>
<dbReference type="RefSeq" id="WP_095509848.1">
    <property type="nucleotide sequence ID" value="NZ_MQWD01000001.1"/>
</dbReference>
<protein>
    <recommendedName>
        <fullName evidence="1">DSBA-like thioredoxin domain-containing protein</fullName>
    </recommendedName>
</protein>
<dbReference type="Pfam" id="PF01323">
    <property type="entry name" value="DSBA"/>
    <property type="match status" value="1"/>
</dbReference>
<feature type="domain" description="DSBA-like thioredoxin" evidence="1">
    <location>
        <begin position="2"/>
        <end position="201"/>
    </location>
</feature>
<dbReference type="CDD" id="cd03024">
    <property type="entry name" value="DsbA_FrnE"/>
    <property type="match status" value="1"/>
</dbReference>
<dbReference type="Proteomes" id="UP000216339">
    <property type="component" value="Unassembled WGS sequence"/>
</dbReference>
<keyword evidence="3" id="KW-1185">Reference proteome</keyword>
<proteinExistence type="predicted"/>
<evidence type="ECO:0000313" key="2">
    <source>
        <dbReference type="EMBL" id="PAP76201.1"/>
    </source>
</evidence>
<evidence type="ECO:0000313" key="3">
    <source>
        <dbReference type="Proteomes" id="UP000216339"/>
    </source>
</evidence>
<reference evidence="2 3" key="1">
    <citation type="submission" date="2016-11" db="EMBL/GenBank/DDBJ databases">
        <title>Study of marine rhodopsin-containing bacteria.</title>
        <authorList>
            <person name="Yoshizawa S."/>
            <person name="Kumagai Y."/>
            <person name="Kogure K."/>
        </authorList>
    </citation>
    <scope>NUCLEOTIDE SEQUENCE [LARGE SCALE GENOMIC DNA]</scope>
    <source>
        <strain evidence="2 3">SAORIC-28</strain>
    </source>
</reference>
<dbReference type="EMBL" id="MQWD01000001">
    <property type="protein sequence ID" value="PAP76201.1"/>
    <property type="molecule type" value="Genomic_DNA"/>
</dbReference>
<dbReference type="InterPro" id="IPR001853">
    <property type="entry name" value="DSBA-like_thioredoxin_dom"/>
</dbReference>